<dbReference type="InterPro" id="IPR053159">
    <property type="entry name" value="Hybrid_Histidine_Kinase"/>
</dbReference>
<dbReference type="InterPro" id="IPR027417">
    <property type="entry name" value="P-loop_NTPase"/>
</dbReference>
<dbReference type="InterPro" id="IPR005467">
    <property type="entry name" value="His_kinase_dom"/>
</dbReference>
<dbReference type="SMART" id="SM00065">
    <property type="entry name" value="GAF"/>
    <property type="match status" value="1"/>
</dbReference>
<evidence type="ECO:0000256" key="5">
    <source>
        <dbReference type="ARBA" id="ARBA00023012"/>
    </source>
</evidence>
<dbReference type="RefSeq" id="WP_190909234.1">
    <property type="nucleotide sequence ID" value="NZ_JACJTQ010000082.1"/>
</dbReference>
<dbReference type="InterPro" id="IPR003594">
    <property type="entry name" value="HATPase_dom"/>
</dbReference>
<name>A0ABR8JCA2_9NOST</name>
<evidence type="ECO:0000259" key="8">
    <source>
        <dbReference type="PROSITE" id="PS50109"/>
    </source>
</evidence>
<keyword evidence="4" id="KW-0418">Kinase</keyword>
<evidence type="ECO:0000313" key="11">
    <source>
        <dbReference type="Proteomes" id="UP000660381"/>
    </source>
</evidence>
<evidence type="ECO:0000256" key="3">
    <source>
        <dbReference type="ARBA" id="ARBA00022553"/>
    </source>
</evidence>
<comment type="caution">
    <text evidence="10">The sequence shown here is derived from an EMBL/GenBank/DDBJ whole genome shotgun (WGS) entry which is preliminary data.</text>
</comment>
<keyword evidence="4" id="KW-0808">Transferase</keyword>
<dbReference type="PROSITE" id="PS50113">
    <property type="entry name" value="PAC"/>
    <property type="match status" value="1"/>
</dbReference>
<dbReference type="SMART" id="SM00388">
    <property type="entry name" value="HisKA"/>
    <property type="match status" value="1"/>
</dbReference>
<evidence type="ECO:0000259" key="9">
    <source>
        <dbReference type="PROSITE" id="PS50113"/>
    </source>
</evidence>
<keyword evidence="6" id="KW-0472">Membrane</keyword>
<dbReference type="Pfam" id="PF01590">
    <property type="entry name" value="GAF"/>
    <property type="match status" value="1"/>
</dbReference>
<keyword evidence="6" id="KW-1133">Transmembrane helix</keyword>
<evidence type="ECO:0000259" key="7">
    <source>
        <dbReference type="PROSITE" id="PS50011"/>
    </source>
</evidence>
<dbReference type="Gene3D" id="3.30.450.20">
    <property type="entry name" value="PAS domain"/>
    <property type="match status" value="1"/>
</dbReference>
<evidence type="ECO:0000256" key="2">
    <source>
        <dbReference type="ARBA" id="ARBA00012438"/>
    </source>
</evidence>
<dbReference type="InterPro" id="IPR036890">
    <property type="entry name" value="HATPase_C_sf"/>
</dbReference>
<evidence type="ECO:0000313" key="10">
    <source>
        <dbReference type="EMBL" id="MBD2695143.1"/>
    </source>
</evidence>
<proteinExistence type="predicted"/>
<dbReference type="EC" id="2.7.13.3" evidence="2"/>
<dbReference type="InterPro" id="IPR011009">
    <property type="entry name" value="Kinase-like_dom_sf"/>
</dbReference>
<dbReference type="CDD" id="cd00082">
    <property type="entry name" value="HisKA"/>
    <property type="match status" value="1"/>
</dbReference>
<protein>
    <recommendedName>
        <fullName evidence="2">histidine kinase</fullName>
        <ecNumber evidence="2">2.7.13.3</ecNumber>
    </recommendedName>
</protein>
<dbReference type="InterPro" id="IPR041664">
    <property type="entry name" value="AAA_16"/>
</dbReference>
<dbReference type="SUPFAM" id="SSF55781">
    <property type="entry name" value="GAF domain-like"/>
    <property type="match status" value="1"/>
</dbReference>
<dbReference type="SUPFAM" id="SSF47384">
    <property type="entry name" value="Homodimeric domain of signal transducing histidine kinase"/>
    <property type="match status" value="1"/>
</dbReference>
<accession>A0ABR8JCA2</accession>
<dbReference type="InterPro" id="IPR000700">
    <property type="entry name" value="PAS-assoc_C"/>
</dbReference>
<dbReference type="Gene3D" id="1.10.510.10">
    <property type="entry name" value="Transferase(Phosphotransferase) domain 1"/>
    <property type="match status" value="1"/>
</dbReference>
<dbReference type="EMBL" id="JACJTQ010000082">
    <property type="protein sequence ID" value="MBD2695143.1"/>
    <property type="molecule type" value="Genomic_DNA"/>
</dbReference>
<dbReference type="InterPro" id="IPR000719">
    <property type="entry name" value="Prot_kinase_dom"/>
</dbReference>
<dbReference type="PANTHER" id="PTHR43642:SF1">
    <property type="entry name" value="HYBRID SIGNAL TRANSDUCTION HISTIDINE KINASE G"/>
    <property type="match status" value="1"/>
</dbReference>
<dbReference type="Gene3D" id="1.10.287.130">
    <property type="match status" value="1"/>
</dbReference>
<evidence type="ECO:0000256" key="6">
    <source>
        <dbReference type="SAM" id="Phobius"/>
    </source>
</evidence>
<keyword evidence="5" id="KW-0902">Two-component regulatory system</keyword>
<keyword evidence="6" id="KW-0812">Transmembrane</keyword>
<dbReference type="Gene3D" id="3.30.565.10">
    <property type="entry name" value="Histidine kinase-like ATPase, C-terminal domain"/>
    <property type="match status" value="1"/>
</dbReference>
<keyword evidence="11" id="KW-1185">Reference proteome</keyword>
<comment type="catalytic activity">
    <reaction evidence="1">
        <text>ATP + protein L-histidine = ADP + protein N-phospho-L-histidine.</text>
        <dbReference type="EC" id="2.7.13.3"/>
    </reaction>
</comment>
<dbReference type="InterPro" id="IPR003661">
    <property type="entry name" value="HisK_dim/P_dom"/>
</dbReference>
<feature type="domain" description="Protein kinase" evidence="7">
    <location>
        <begin position="7"/>
        <end position="270"/>
    </location>
</feature>
<dbReference type="Gene3D" id="3.30.450.40">
    <property type="match status" value="1"/>
</dbReference>
<dbReference type="SUPFAM" id="SSF52540">
    <property type="entry name" value="P-loop containing nucleoside triphosphate hydrolases"/>
    <property type="match status" value="1"/>
</dbReference>
<dbReference type="Pfam" id="PF13191">
    <property type="entry name" value="AAA_16"/>
    <property type="match status" value="1"/>
</dbReference>
<dbReference type="SMART" id="SM00387">
    <property type="entry name" value="HATPase_c"/>
    <property type="match status" value="1"/>
</dbReference>
<dbReference type="Gene3D" id="3.30.200.20">
    <property type="entry name" value="Phosphorylase Kinase, domain 1"/>
    <property type="match status" value="1"/>
</dbReference>
<gene>
    <name evidence="10" type="ORF">H6G68_26020</name>
</gene>
<feature type="transmembrane region" description="Helical" evidence="6">
    <location>
        <begin position="918"/>
        <end position="939"/>
    </location>
</feature>
<dbReference type="Gene3D" id="3.40.50.300">
    <property type="entry name" value="P-loop containing nucleotide triphosphate hydrolases"/>
    <property type="match status" value="1"/>
</dbReference>
<sequence length="1888" mass="212089">MITIPGYQIHKKIHESANSQVYRGIRERDSLPVIFKILKKEYPTPEEITRYKLEYEITRSLSLESVIQSYGLQQYQSSFIIILEDFGGKSLANIIETNRFNLTEFLKLAVQITKSLSDIHSAKIIHKDINPSNIVFNPKTQQLKIIDFGISTSLSRETLTLKNPTVLEGTLAYISPEQTGRMNRSLDYRTDFYSLGATFYQLLTHRLPFESSDPLELIHHHLALEAIPLHVIDPEIPMMVSEIILKLLAKTAEDRYQSAGGIITDLEQCLIQLQQTGRIQSFTLAQKDISDQFYIPEKLYGRKKEVETLLAAFDRVAGKDDAKDVSVSSSLVEMMLVAGYSGIGKSVLVQEIYKPITQQRGYFVSGKFDQYQRDIPYFAIAQALESLIKQLLSEDEAQLSLWREKLLVALGSNSRVMTQVIPALALIVGNQPDVPVLPPTEAQNRFNQVFQNFIRVFTQSEHPLVIFLDDLQWADNASLKLIQLLATSTEKQSLLLIGAYRDNEVNAAHPLIQTVEEIRQSGGVVNQLSLTALNLPDINQLIADTLHCQPEDSLPLAELVQLKTGGNPFFMNEFLKSLYTEGLLKFERQTKKWQWSIEQIQNQGITDNVVDLMASKIHKLNPKTQQVLKLSACIGNSFNLETLADAAELSRRETAQNLEIAIAQGLILPMSNAHKSVVLDVPLPGSPTIEYKFVHDRIQQAAYSLLPQAEQIKTHWQVGQCLLQMTSPEQLEHKIFDVTNQLNLGRKLIKTQSDQDNLSRLNLMAGEKAKASAAYEAAWRYLQTGLDLLTTDSWQTNYDLTLTLYSATAEAAYLSGNFEQVEPLCQEVLDHAKTLLASLKVYDVKIQTCVAQSKLLEAIQIGLHLLEKLGVHLPIQPTFEDVQQAISETASKLANKRIEDLVDLPIMSEPEVLAAMQLLTSMCASAYLAVPRLFLLIVLKMVDLLVEYGNMMLAPFAYAAYGIILCGVVFEIDAGYQFGQLAISLLERLDAKPIQARTLFPISDQINVWRKHLRESLKPLQDCYQIGIEQGDLEFAGYAAMHFCGYAFAVGQPLAELQLHLTSYAQAVKQIKHSSGIHFVDICWQTVLNLIQDVPAPGILSGQAYDEATRLPQMQQTNFHGGLFFFYLNKLFLCYLFDDGNQAVANAVLAQEYMGAMTGSALVAIFRFYDSLARLAVYADTDSSKQSELLQQVAENQVKMQLWAHHAPMNYLHKWYLVEAERYRVLGEVTAAMDAYDRAIALARENEYLQEEALANELAAKFHLANNRVTIAKAYLQEARYGYLRWGATAKVQNLERRYPQMLQLRSPMTSTGKVDTIQSASEALDLETVLKASQAIASEIVLDKLLAKLMTILIENAGAQTGYLILPTQDEWRIEAIGSIGDEKIAVLQSISLELISTDGTTYLPTALINYVARTQESIILDNAAQSGNFQSDPWIVQHQSKSILCAPLLNQGKLTGIVFLENNLTTNAFTPERIEILRLLSSRAAISIDNARLLKHQAELNASLRAEITERQRAEKDRDRMIAILEASTDYIGMCTPQGNVLWNNVQFRKLIGVSLDADLSHLNISKYHSQWALEIVLNKGIPAAIRDGIWVGETALLSSDGREIPVSQMIIAHKARDGSVEYVSTMMRDISTLKAAEAEVRQLNVELEQRVIQRTTQLQAANKALESFSYSVSHDLRAPLRAIDGFSRMIQEDYSEQLDAEANRYLKIVRDNAKRMGELIDDLLNLSRLDRKEMSKQPVLVNELIQQVLSDLTPEWSGRQIEFAIADLPICQADLSLLTQVWINLLSNAIKYTRYKPVAHIEVGYEVMDGEGVYFIRDNGSGFDMQYANNLFGVFQRLHREQEFEGTGIGLAIVQRIIQRHGGRIWAKAAVDQGATFYFTIPSSE</sequence>
<dbReference type="Pfam" id="PF00512">
    <property type="entry name" value="HisKA"/>
    <property type="match status" value="1"/>
</dbReference>
<dbReference type="InterPro" id="IPR004358">
    <property type="entry name" value="Sig_transdc_His_kin-like_C"/>
</dbReference>
<dbReference type="SUPFAM" id="SSF55785">
    <property type="entry name" value="PYP-like sensor domain (PAS domain)"/>
    <property type="match status" value="1"/>
</dbReference>
<feature type="domain" description="Histidine kinase" evidence="8">
    <location>
        <begin position="1674"/>
        <end position="1888"/>
    </location>
</feature>
<dbReference type="Proteomes" id="UP000660381">
    <property type="component" value="Unassembled WGS sequence"/>
</dbReference>
<feature type="domain" description="PAC" evidence="9">
    <location>
        <begin position="1593"/>
        <end position="1645"/>
    </location>
</feature>
<keyword evidence="3" id="KW-0597">Phosphoprotein</keyword>
<feature type="transmembrane region" description="Helical" evidence="6">
    <location>
        <begin position="951"/>
        <end position="970"/>
    </location>
</feature>
<dbReference type="Pfam" id="PF02518">
    <property type="entry name" value="HATPase_c"/>
    <property type="match status" value="1"/>
</dbReference>
<organism evidence="10 11">
    <name type="scientific">Anabaena catenula FACHB-362</name>
    <dbReference type="NCBI Taxonomy" id="2692877"/>
    <lineage>
        <taxon>Bacteria</taxon>
        <taxon>Bacillati</taxon>
        <taxon>Cyanobacteriota</taxon>
        <taxon>Cyanophyceae</taxon>
        <taxon>Nostocales</taxon>
        <taxon>Nostocaceae</taxon>
        <taxon>Anabaena</taxon>
    </lineage>
</organism>
<dbReference type="InterPro" id="IPR035965">
    <property type="entry name" value="PAS-like_dom_sf"/>
</dbReference>
<dbReference type="InterPro" id="IPR029016">
    <property type="entry name" value="GAF-like_dom_sf"/>
</dbReference>
<dbReference type="SUPFAM" id="SSF56112">
    <property type="entry name" value="Protein kinase-like (PK-like)"/>
    <property type="match status" value="1"/>
</dbReference>
<dbReference type="CDD" id="cd14014">
    <property type="entry name" value="STKc_PknB_like"/>
    <property type="match status" value="1"/>
</dbReference>
<dbReference type="InterPro" id="IPR003018">
    <property type="entry name" value="GAF"/>
</dbReference>
<dbReference type="InterPro" id="IPR036097">
    <property type="entry name" value="HisK_dim/P_sf"/>
</dbReference>
<evidence type="ECO:0000256" key="4">
    <source>
        <dbReference type="ARBA" id="ARBA00022777"/>
    </source>
</evidence>
<evidence type="ECO:0000256" key="1">
    <source>
        <dbReference type="ARBA" id="ARBA00000085"/>
    </source>
</evidence>
<dbReference type="PROSITE" id="PS50109">
    <property type="entry name" value="HIS_KIN"/>
    <property type="match status" value="1"/>
</dbReference>
<reference evidence="10 11" key="1">
    <citation type="journal article" date="2020" name="ISME J.">
        <title>Comparative genomics reveals insights into cyanobacterial evolution and habitat adaptation.</title>
        <authorList>
            <person name="Chen M.Y."/>
            <person name="Teng W.K."/>
            <person name="Zhao L."/>
            <person name="Hu C.X."/>
            <person name="Zhou Y.K."/>
            <person name="Han B.P."/>
            <person name="Song L.R."/>
            <person name="Shu W.S."/>
        </authorList>
    </citation>
    <scope>NUCLEOTIDE SEQUENCE [LARGE SCALE GENOMIC DNA]</scope>
    <source>
        <strain evidence="10 11">FACHB-362</strain>
    </source>
</reference>
<dbReference type="PANTHER" id="PTHR43642">
    <property type="entry name" value="HYBRID SIGNAL TRANSDUCTION HISTIDINE KINASE G"/>
    <property type="match status" value="1"/>
</dbReference>
<dbReference type="PRINTS" id="PR00344">
    <property type="entry name" value="BCTRLSENSOR"/>
</dbReference>
<dbReference type="PROSITE" id="PS50011">
    <property type="entry name" value="PROTEIN_KINASE_DOM"/>
    <property type="match status" value="1"/>
</dbReference>
<dbReference type="Pfam" id="PF00069">
    <property type="entry name" value="Pkinase"/>
    <property type="match status" value="1"/>
</dbReference>
<dbReference type="SUPFAM" id="SSF55874">
    <property type="entry name" value="ATPase domain of HSP90 chaperone/DNA topoisomerase II/histidine kinase"/>
    <property type="match status" value="1"/>
</dbReference>